<accession>A0A0R2A7D3</accession>
<dbReference type="Pfam" id="PF00440">
    <property type="entry name" value="TetR_N"/>
    <property type="match status" value="1"/>
</dbReference>
<dbReference type="PROSITE" id="PS50977">
    <property type="entry name" value="HTH_TETR_2"/>
    <property type="match status" value="1"/>
</dbReference>
<dbReference type="PATRIC" id="fig|1423718.3.peg.689"/>
<dbReference type="Gene3D" id="1.10.10.60">
    <property type="entry name" value="Homeodomain-like"/>
    <property type="match status" value="1"/>
</dbReference>
<dbReference type="PANTHER" id="PTHR47506:SF8">
    <property type="entry name" value="REPRESSOR OF PUTATIVE XENOBIOTIC REDUCTASE TETR FAMILY-RELATED"/>
    <property type="match status" value="1"/>
</dbReference>
<keyword evidence="3" id="KW-0804">Transcription</keyword>
<protein>
    <recommendedName>
        <fullName evidence="5">HTH tetR-type domain-containing protein</fullName>
    </recommendedName>
</protein>
<evidence type="ECO:0000256" key="2">
    <source>
        <dbReference type="ARBA" id="ARBA00023125"/>
    </source>
</evidence>
<evidence type="ECO:0000313" key="6">
    <source>
        <dbReference type="EMBL" id="KRM63374.1"/>
    </source>
</evidence>
<dbReference type="PANTHER" id="PTHR47506">
    <property type="entry name" value="TRANSCRIPTIONAL REGULATORY PROTEIN"/>
    <property type="match status" value="1"/>
</dbReference>
<evidence type="ECO:0000256" key="3">
    <source>
        <dbReference type="ARBA" id="ARBA00023163"/>
    </source>
</evidence>
<keyword evidence="2 4" id="KW-0238">DNA-binding</keyword>
<evidence type="ECO:0000256" key="1">
    <source>
        <dbReference type="ARBA" id="ARBA00023015"/>
    </source>
</evidence>
<dbReference type="InterPro" id="IPR001647">
    <property type="entry name" value="HTH_TetR"/>
</dbReference>
<dbReference type="EMBL" id="AYYP01000063">
    <property type="protein sequence ID" value="KRM63374.1"/>
    <property type="molecule type" value="Genomic_DNA"/>
</dbReference>
<organism evidence="6 7">
    <name type="scientific">Ligilactobacillus agilis DSM 20509</name>
    <dbReference type="NCBI Taxonomy" id="1423718"/>
    <lineage>
        <taxon>Bacteria</taxon>
        <taxon>Bacillati</taxon>
        <taxon>Bacillota</taxon>
        <taxon>Bacilli</taxon>
        <taxon>Lactobacillales</taxon>
        <taxon>Lactobacillaceae</taxon>
        <taxon>Ligilactobacillus</taxon>
    </lineage>
</organism>
<keyword evidence="7" id="KW-1185">Reference proteome</keyword>
<dbReference type="InterPro" id="IPR009057">
    <property type="entry name" value="Homeodomain-like_sf"/>
</dbReference>
<evidence type="ECO:0000256" key="4">
    <source>
        <dbReference type="PROSITE-ProRule" id="PRU00335"/>
    </source>
</evidence>
<keyword evidence="1" id="KW-0805">Transcription regulation</keyword>
<gene>
    <name evidence="6" type="ORF">FC14_GL000662</name>
</gene>
<evidence type="ECO:0000259" key="5">
    <source>
        <dbReference type="PROSITE" id="PS50977"/>
    </source>
</evidence>
<dbReference type="SUPFAM" id="SSF46689">
    <property type="entry name" value="Homeodomain-like"/>
    <property type="match status" value="1"/>
</dbReference>
<dbReference type="RefSeq" id="WP_056977390.1">
    <property type="nucleotide sequence ID" value="NZ_AYYP01000063.1"/>
</dbReference>
<proteinExistence type="predicted"/>
<dbReference type="Proteomes" id="UP000051008">
    <property type="component" value="Unassembled WGS sequence"/>
</dbReference>
<evidence type="ECO:0000313" key="7">
    <source>
        <dbReference type="Proteomes" id="UP000051008"/>
    </source>
</evidence>
<reference evidence="6 7" key="1">
    <citation type="journal article" date="2015" name="Genome Announc.">
        <title>Expanding the biotechnology potential of lactobacilli through comparative genomics of 213 strains and associated genera.</title>
        <authorList>
            <person name="Sun Z."/>
            <person name="Harris H.M."/>
            <person name="McCann A."/>
            <person name="Guo C."/>
            <person name="Argimon S."/>
            <person name="Zhang W."/>
            <person name="Yang X."/>
            <person name="Jeffery I.B."/>
            <person name="Cooney J.C."/>
            <person name="Kagawa T.F."/>
            <person name="Liu W."/>
            <person name="Song Y."/>
            <person name="Salvetti E."/>
            <person name="Wrobel A."/>
            <person name="Rasinkangas P."/>
            <person name="Parkhill J."/>
            <person name="Rea M.C."/>
            <person name="O'Sullivan O."/>
            <person name="Ritari J."/>
            <person name="Douillard F.P."/>
            <person name="Paul Ross R."/>
            <person name="Yang R."/>
            <person name="Briner A.E."/>
            <person name="Felis G.E."/>
            <person name="de Vos W.M."/>
            <person name="Barrangou R."/>
            <person name="Klaenhammer T.R."/>
            <person name="Caufield P.W."/>
            <person name="Cui Y."/>
            <person name="Zhang H."/>
            <person name="O'Toole P.W."/>
        </authorList>
    </citation>
    <scope>NUCLEOTIDE SEQUENCE [LARGE SCALE GENOMIC DNA]</scope>
    <source>
        <strain evidence="6 7">DSM 20509</strain>
    </source>
</reference>
<dbReference type="GO" id="GO:0003677">
    <property type="term" value="F:DNA binding"/>
    <property type="evidence" value="ECO:0007669"/>
    <property type="project" value="UniProtKB-UniRule"/>
</dbReference>
<feature type="domain" description="HTH tetR-type" evidence="5">
    <location>
        <begin position="6"/>
        <end position="66"/>
    </location>
</feature>
<name>A0A0R2A7D3_9LACO</name>
<feature type="DNA-binding region" description="H-T-H motif" evidence="4">
    <location>
        <begin position="29"/>
        <end position="48"/>
    </location>
</feature>
<dbReference type="OrthoDB" id="9795242at2"/>
<dbReference type="AlphaFoldDB" id="A0A0R2A7D3"/>
<comment type="caution">
    <text evidence="6">The sequence shown here is derived from an EMBL/GenBank/DDBJ whole genome shotgun (WGS) entry which is preliminary data.</text>
</comment>
<sequence length="124" mass="13607">MGRKKKFNQQDVLTAIGETFITYGYEGTSLDDLVKATGLLRGSLYSTFGSKRGMFVAVLKQNIEVKANFNTTLNLIIIALMELTAHDLEINQLVSEWLTTQTSTNLPTLIGEAVLTKGCVPHGK</sequence>